<dbReference type="InterPro" id="IPR018060">
    <property type="entry name" value="HTH_AraC"/>
</dbReference>
<organism evidence="5 6">
    <name type="scientific">Pseudonocardia autotrophica</name>
    <name type="common">Amycolata autotrophica</name>
    <name type="synonym">Nocardia autotrophica</name>
    <dbReference type="NCBI Taxonomy" id="2074"/>
    <lineage>
        <taxon>Bacteria</taxon>
        <taxon>Bacillati</taxon>
        <taxon>Actinomycetota</taxon>
        <taxon>Actinomycetes</taxon>
        <taxon>Pseudonocardiales</taxon>
        <taxon>Pseudonocardiaceae</taxon>
        <taxon>Pseudonocardia</taxon>
    </lineage>
</organism>
<dbReference type="InterPro" id="IPR046532">
    <property type="entry name" value="DUF6597"/>
</dbReference>
<gene>
    <name evidence="5" type="primary">feaR_2</name>
    <name evidence="5" type="ORF">BG845_02086</name>
</gene>
<dbReference type="InterPro" id="IPR050204">
    <property type="entry name" value="AraC_XylS_family_regulators"/>
</dbReference>
<keyword evidence="6" id="KW-1185">Reference proteome</keyword>
<dbReference type="Proteomes" id="UP000194360">
    <property type="component" value="Unassembled WGS sequence"/>
</dbReference>
<protein>
    <submittedName>
        <fullName evidence="5">Transcriptional activator FeaR</fullName>
    </submittedName>
</protein>
<dbReference type="PANTHER" id="PTHR46796:SF15">
    <property type="entry name" value="BLL1074 PROTEIN"/>
    <property type="match status" value="1"/>
</dbReference>
<dbReference type="PANTHER" id="PTHR46796">
    <property type="entry name" value="HTH-TYPE TRANSCRIPTIONAL ACTIVATOR RHAS-RELATED"/>
    <property type="match status" value="1"/>
</dbReference>
<dbReference type="OrthoDB" id="2559672at2"/>
<keyword evidence="1" id="KW-0805">Transcription regulation</keyword>
<comment type="caution">
    <text evidence="5">The sequence shown here is derived from an EMBL/GenBank/DDBJ whole genome shotgun (WGS) entry which is preliminary data.</text>
</comment>
<dbReference type="Pfam" id="PF12833">
    <property type="entry name" value="HTH_18"/>
    <property type="match status" value="1"/>
</dbReference>
<reference evidence="5 6" key="1">
    <citation type="submission" date="2016-09" db="EMBL/GenBank/DDBJ databases">
        <title>Pseudonocardia autotrophica DSM535, a candidate organism with high potential of specific P450 cytochromes.</title>
        <authorList>
            <person name="Grumaz C."/>
            <person name="Vainshtein Y."/>
            <person name="Kirstahler P."/>
            <person name="Sohn K."/>
        </authorList>
    </citation>
    <scope>NUCLEOTIDE SEQUENCE [LARGE SCALE GENOMIC DNA]</scope>
    <source>
        <strain evidence="5 6">DSM 535</strain>
    </source>
</reference>
<dbReference type="STRING" id="2074.BG845_02086"/>
<proteinExistence type="predicted"/>
<dbReference type="AlphaFoldDB" id="A0A1Y2N128"/>
<evidence type="ECO:0000313" key="6">
    <source>
        <dbReference type="Proteomes" id="UP000194360"/>
    </source>
</evidence>
<dbReference type="Gene3D" id="1.10.10.60">
    <property type="entry name" value="Homeodomain-like"/>
    <property type="match status" value="1"/>
</dbReference>
<accession>A0A1Y2N128</accession>
<dbReference type="SMART" id="SM00342">
    <property type="entry name" value="HTH_ARAC"/>
    <property type="match status" value="1"/>
</dbReference>
<dbReference type="GO" id="GO:0043565">
    <property type="term" value="F:sequence-specific DNA binding"/>
    <property type="evidence" value="ECO:0007669"/>
    <property type="project" value="InterPro"/>
</dbReference>
<sequence>MVESRGHLNPGGPDVALSRFPIGLDELVRWAWVARWDVPPGCTRPQRVLQYPAFNLVTGPAGAYLHGPRRVVDVRELTGRSWVVGVLLRPAATPLLSATPAAALRGSSEPSPGAPVAVLSAAVHDAADPDRAVAEALRRWLAPAASRIGDAGRLVNRACALAEERTDVVRADQLAEELGVPLRTLERLVRSHIGLTPLWLIECRRLQHAATALRVDPDTDLAALAADLGYADQAHFTRRYRAVVGETPGATRRAARAGR</sequence>
<keyword evidence="3" id="KW-0804">Transcription</keyword>
<dbReference type="PROSITE" id="PS01124">
    <property type="entry name" value="HTH_ARAC_FAMILY_2"/>
    <property type="match status" value="1"/>
</dbReference>
<keyword evidence="2" id="KW-0238">DNA-binding</keyword>
<dbReference type="InterPro" id="IPR009057">
    <property type="entry name" value="Homeodomain-like_sf"/>
</dbReference>
<evidence type="ECO:0000313" key="5">
    <source>
        <dbReference type="EMBL" id="OSY41184.1"/>
    </source>
</evidence>
<dbReference type="PROSITE" id="PS00041">
    <property type="entry name" value="HTH_ARAC_FAMILY_1"/>
    <property type="match status" value="1"/>
</dbReference>
<evidence type="ECO:0000256" key="1">
    <source>
        <dbReference type="ARBA" id="ARBA00023015"/>
    </source>
</evidence>
<dbReference type="RefSeq" id="WP_085912375.1">
    <property type="nucleotide sequence ID" value="NZ_AP018920.1"/>
</dbReference>
<evidence type="ECO:0000256" key="3">
    <source>
        <dbReference type="ARBA" id="ARBA00023163"/>
    </source>
</evidence>
<dbReference type="InterPro" id="IPR018062">
    <property type="entry name" value="HTH_AraC-typ_CS"/>
</dbReference>
<dbReference type="SUPFAM" id="SSF46689">
    <property type="entry name" value="Homeodomain-like"/>
    <property type="match status" value="1"/>
</dbReference>
<feature type="domain" description="HTH araC/xylS-type" evidence="4">
    <location>
        <begin position="156"/>
        <end position="254"/>
    </location>
</feature>
<evidence type="ECO:0000256" key="2">
    <source>
        <dbReference type="ARBA" id="ARBA00023125"/>
    </source>
</evidence>
<evidence type="ECO:0000259" key="4">
    <source>
        <dbReference type="PROSITE" id="PS01124"/>
    </source>
</evidence>
<dbReference type="GO" id="GO:0003700">
    <property type="term" value="F:DNA-binding transcription factor activity"/>
    <property type="evidence" value="ECO:0007669"/>
    <property type="project" value="InterPro"/>
</dbReference>
<dbReference type="EMBL" id="MIGB01000009">
    <property type="protein sequence ID" value="OSY41184.1"/>
    <property type="molecule type" value="Genomic_DNA"/>
</dbReference>
<name>A0A1Y2N128_PSEAH</name>
<dbReference type="Pfam" id="PF20240">
    <property type="entry name" value="DUF6597"/>
    <property type="match status" value="1"/>
</dbReference>